<organism evidence="5 6">
    <name type="scientific">Sphingobacterium spiritivorum ATCC 33300</name>
    <dbReference type="NCBI Taxonomy" id="525372"/>
    <lineage>
        <taxon>Bacteria</taxon>
        <taxon>Pseudomonadati</taxon>
        <taxon>Bacteroidota</taxon>
        <taxon>Sphingobacteriia</taxon>
        <taxon>Sphingobacteriales</taxon>
        <taxon>Sphingobacteriaceae</taxon>
        <taxon>Sphingobacterium</taxon>
    </lineage>
</organism>
<dbReference type="InterPro" id="IPR036390">
    <property type="entry name" value="WH_DNA-bd_sf"/>
</dbReference>
<protein>
    <recommendedName>
        <fullName evidence="4">HTH arsR-type domain-containing protein</fullName>
    </recommendedName>
</protein>
<evidence type="ECO:0000256" key="1">
    <source>
        <dbReference type="ARBA" id="ARBA00023015"/>
    </source>
</evidence>
<keyword evidence="2" id="KW-0238">DNA-binding</keyword>
<dbReference type="PANTHER" id="PTHR33154">
    <property type="entry name" value="TRANSCRIPTIONAL REGULATOR, ARSR FAMILY"/>
    <property type="match status" value="1"/>
</dbReference>
<comment type="caution">
    <text evidence="5">The sequence shown here is derived from an EMBL/GenBank/DDBJ whole genome shotgun (WGS) entry which is preliminary data.</text>
</comment>
<dbReference type="InterPro" id="IPR051081">
    <property type="entry name" value="HTH_MetalResp_TranReg"/>
</dbReference>
<dbReference type="RefSeq" id="WP_003002357.1">
    <property type="nucleotide sequence ID" value="NZ_GG668630.1"/>
</dbReference>
<sequence length="100" mass="11761">MDYTEIFKALSNKGRFQILQWLKDPENHFPYQEHADLREVGVCVGQIQRKSGLTQSTVSEYLAIMQKANLVQSVKIGQWTYYKRNEEILQSISDFFKDEL</sequence>
<dbReference type="EMBL" id="ACHB01000086">
    <property type="protein sequence ID" value="EEI90697.1"/>
    <property type="molecule type" value="Genomic_DNA"/>
</dbReference>
<evidence type="ECO:0000313" key="5">
    <source>
        <dbReference type="EMBL" id="EEI90697.1"/>
    </source>
</evidence>
<name>C2G207_SPHSI</name>
<feature type="domain" description="HTH arsR-type" evidence="4">
    <location>
        <begin position="1"/>
        <end position="100"/>
    </location>
</feature>
<dbReference type="GO" id="GO:0003677">
    <property type="term" value="F:DNA binding"/>
    <property type="evidence" value="ECO:0007669"/>
    <property type="project" value="UniProtKB-KW"/>
</dbReference>
<evidence type="ECO:0000259" key="4">
    <source>
        <dbReference type="PROSITE" id="PS50987"/>
    </source>
</evidence>
<dbReference type="InterPro" id="IPR001845">
    <property type="entry name" value="HTH_ArsR_DNA-bd_dom"/>
</dbReference>
<dbReference type="HOGENOM" id="CLU_097806_10_1_10"/>
<dbReference type="Proteomes" id="UP000006241">
    <property type="component" value="Unassembled WGS sequence"/>
</dbReference>
<dbReference type="SUPFAM" id="SSF46785">
    <property type="entry name" value="Winged helix' DNA-binding domain"/>
    <property type="match status" value="1"/>
</dbReference>
<keyword evidence="3" id="KW-0804">Transcription</keyword>
<keyword evidence="1" id="KW-0805">Transcription regulation</keyword>
<accession>C2G207</accession>
<evidence type="ECO:0000313" key="6">
    <source>
        <dbReference type="Proteomes" id="UP000006241"/>
    </source>
</evidence>
<proteinExistence type="predicted"/>
<dbReference type="CDD" id="cd00090">
    <property type="entry name" value="HTH_ARSR"/>
    <property type="match status" value="1"/>
</dbReference>
<dbReference type="InterPro" id="IPR036388">
    <property type="entry name" value="WH-like_DNA-bd_sf"/>
</dbReference>
<dbReference type="PROSITE" id="PS50987">
    <property type="entry name" value="HTH_ARSR_2"/>
    <property type="match status" value="1"/>
</dbReference>
<dbReference type="AlphaFoldDB" id="C2G207"/>
<dbReference type="InterPro" id="IPR011991">
    <property type="entry name" value="ArsR-like_HTH"/>
</dbReference>
<dbReference type="GO" id="GO:0003700">
    <property type="term" value="F:DNA-binding transcription factor activity"/>
    <property type="evidence" value="ECO:0007669"/>
    <property type="project" value="InterPro"/>
</dbReference>
<reference evidence="5 6" key="1">
    <citation type="submission" date="2009-01" db="EMBL/GenBank/DDBJ databases">
        <authorList>
            <person name="Qin X."/>
            <person name="Bachman B."/>
            <person name="Battles P."/>
            <person name="Bell A."/>
            <person name="Bess C."/>
            <person name="Bickham C."/>
            <person name="Chaboub L."/>
            <person name="Chen D."/>
            <person name="Coyle M."/>
            <person name="Deiros D.R."/>
            <person name="Dinh H."/>
            <person name="Forbes L."/>
            <person name="Fowler G."/>
            <person name="Francisco L."/>
            <person name="Fu Q."/>
            <person name="Gubbala S."/>
            <person name="Hale W."/>
            <person name="Han Y."/>
            <person name="Hemphill L."/>
            <person name="Highlander S.K."/>
            <person name="Hirani K."/>
            <person name="Hogues M."/>
            <person name="Jackson L."/>
            <person name="Jakkamsetti A."/>
            <person name="Javaid M."/>
            <person name="Jiang H."/>
            <person name="Korchina V."/>
            <person name="Kovar C."/>
            <person name="Lara F."/>
            <person name="Lee S."/>
            <person name="Mata R."/>
            <person name="Mathew T."/>
            <person name="Moen C."/>
            <person name="Morales K."/>
            <person name="Munidasa M."/>
            <person name="Nazareth L."/>
            <person name="Ngo R."/>
            <person name="Nguyen L."/>
            <person name="Okwuonu G."/>
            <person name="Ongeri F."/>
            <person name="Patil S."/>
            <person name="Petrosino J."/>
            <person name="Pham C."/>
            <person name="Pham P."/>
            <person name="Pu L.-L."/>
            <person name="Puazo M."/>
            <person name="Raj R."/>
            <person name="Reid J."/>
            <person name="Rouhana J."/>
            <person name="Saada N."/>
            <person name="Shang Y."/>
            <person name="Simmons D."/>
            <person name="Thornton R."/>
            <person name="Warren J."/>
            <person name="Weissenberger G."/>
            <person name="Zhang J."/>
            <person name="Zhang L."/>
            <person name="Zhou C."/>
            <person name="Zhu D."/>
            <person name="Muzny D."/>
            <person name="Worley K."/>
            <person name="Gibbs R."/>
        </authorList>
    </citation>
    <scope>NUCLEOTIDE SEQUENCE [LARGE SCALE GENOMIC DNA]</scope>
    <source>
        <strain evidence="5 6">ATCC 33300</strain>
    </source>
</reference>
<dbReference type="PANTHER" id="PTHR33154:SF33">
    <property type="entry name" value="TRANSCRIPTIONAL REPRESSOR SDPR"/>
    <property type="match status" value="1"/>
</dbReference>
<evidence type="ECO:0000256" key="2">
    <source>
        <dbReference type="ARBA" id="ARBA00023125"/>
    </source>
</evidence>
<gene>
    <name evidence="5" type="ORF">HMPREF0765_3613</name>
</gene>
<evidence type="ECO:0000256" key="3">
    <source>
        <dbReference type="ARBA" id="ARBA00023163"/>
    </source>
</evidence>
<dbReference type="Gene3D" id="1.10.10.10">
    <property type="entry name" value="Winged helix-like DNA-binding domain superfamily/Winged helix DNA-binding domain"/>
    <property type="match status" value="1"/>
</dbReference>
<dbReference type="SMART" id="SM00418">
    <property type="entry name" value="HTH_ARSR"/>
    <property type="match status" value="1"/>
</dbReference>
<dbReference type="Pfam" id="PF01022">
    <property type="entry name" value="HTH_5"/>
    <property type="match status" value="1"/>
</dbReference>